<protein>
    <recommendedName>
        <fullName evidence="1">HAT C-terminal dimerisation domain-containing protein</fullName>
    </recommendedName>
</protein>
<proteinExistence type="predicted"/>
<dbReference type="STRING" id="34690.A0A182TMC0"/>
<dbReference type="PANTHER" id="PTHR47611">
    <property type="entry name" value="HAT DIMERISATION DOMAIN, C-TERMINAL"/>
    <property type="match status" value="1"/>
</dbReference>
<dbReference type="Pfam" id="PF05699">
    <property type="entry name" value="Dimer_Tnp_hAT"/>
    <property type="match status" value="1"/>
</dbReference>
<reference evidence="2" key="2">
    <citation type="submission" date="2020-05" db="UniProtKB">
        <authorList>
            <consortium name="EnsemblMetazoa"/>
        </authorList>
    </citation>
    <scope>IDENTIFICATION</scope>
    <source>
        <strain evidence="2">CM1001059</strain>
    </source>
</reference>
<evidence type="ECO:0000259" key="1">
    <source>
        <dbReference type="Pfam" id="PF05699"/>
    </source>
</evidence>
<dbReference type="Proteomes" id="UP000075902">
    <property type="component" value="Unassembled WGS sequence"/>
</dbReference>
<evidence type="ECO:0000313" key="3">
    <source>
        <dbReference type="Proteomes" id="UP000075902"/>
    </source>
</evidence>
<sequence>MGRNQEHIILLQMEQYKIMQNLMANTQRYSKNLPQAEALNNPKAAAKAELDRYLRADILALDQDPLLWWHKEKNNYPKLYDLVQKRFCIAATAVPCDRMYTKAGRLYREKRSKLGVKNVHEILFIQQNYDNAKLEDL</sequence>
<dbReference type="SUPFAM" id="SSF53098">
    <property type="entry name" value="Ribonuclease H-like"/>
    <property type="match status" value="1"/>
</dbReference>
<dbReference type="GO" id="GO:0046983">
    <property type="term" value="F:protein dimerization activity"/>
    <property type="evidence" value="ECO:0007669"/>
    <property type="project" value="InterPro"/>
</dbReference>
<reference evidence="3" key="1">
    <citation type="submission" date="2014-01" db="EMBL/GenBank/DDBJ databases">
        <title>The Genome Sequence of Anopheles melas CM1001059_A (V2).</title>
        <authorList>
            <consortium name="The Broad Institute Genomics Platform"/>
            <person name="Neafsey D.E."/>
            <person name="Besansky N."/>
            <person name="Howell P."/>
            <person name="Walton C."/>
            <person name="Young S.K."/>
            <person name="Zeng Q."/>
            <person name="Gargeya S."/>
            <person name="Fitzgerald M."/>
            <person name="Haas B."/>
            <person name="Abouelleil A."/>
            <person name="Allen A.W."/>
            <person name="Alvarado L."/>
            <person name="Arachchi H.M."/>
            <person name="Berlin A.M."/>
            <person name="Chapman S.B."/>
            <person name="Gainer-Dewar J."/>
            <person name="Goldberg J."/>
            <person name="Griggs A."/>
            <person name="Gujja S."/>
            <person name="Hansen M."/>
            <person name="Howarth C."/>
            <person name="Imamovic A."/>
            <person name="Ireland A."/>
            <person name="Larimer J."/>
            <person name="McCowan C."/>
            <person name="Murphy C."/>
            <person name="Pearson M."/>
            <person name="Poon T.W."/>
            <person name="Priest M."/>
            <person name="Roberts A."/>
            <person name="Saif S."/>
            <person name="Shea T."/>
            <person name="Sisk P."/>
            <person name="Sykes S."/>
            <person name="Wortman J."/>
            <person name="Nusbaum C."/>
            <person name="Birren B."/>
        </authorList>
    </citation>
    <scope>NUCLEOTIDE SEQUENCE [LARGE SCALE GENOMIC DNA]</scope>
    <source>
        <strain evidence="3">CM1001059</strain>
    </source>
</reference>
<dbReference type="InterPro" id="IPR008906">
    <property type="entry name" value="HATC_C_dom"/>
</dbReference>
<dbReference type="InterPro" id="IPR012337">
    <property type="entry name" value="RNaseH-like_sf"/>
</dbReference>
<accession>A0A182TMC0</accession>
<dbReference type="PANTHER" id="PTHR47611:SF3">
    <property type="entry name" value="HAT C-TERMINAL DIMERISATION DOMAIN-CONTAINING PROTEIN"/>
    <property type="match status" value="1"/>
</dbReference>
<organism evidence="2 3">
    <name type="scientific">Anopheles melas</name>
    <dbReference type="NCBI Taxonomy" id="34690"/>
    <lineage>
        <taxon>Eukaryota</taxon>
        <taxon>Metazoa</taxon>
        <taxon>Ecdysozoa</taxon>
        <taxon>Arthropoda</taxon>
        <taxon>Hexapoda</taxon>
        <taxon>Insecta</taxon>
        <taxon>Pterygota</taxon>
        <taxon>Neoptera</taxon>
        <taxon>Endopterygota</taxon>
        <taxon>Diptera</taxon>
        <taxon>Nematocera</taxon>
        <taxon>Culicoidea</taxon>
        <taxon>Culicidae</taxon>
        <taxon>Anophelinae</taxon>
        <taxon>Anopheles</taxon>
    </lineage>
</organism>
<dbReference type="VEuPathDB" id="VectorBase:AMEC004937"/>
<name>A0A182TMC0_9DIPT</name>
<dbReference type="EnsemblMetazoa" id="AMEC004937-RA">
    <property type="protein sequence ID" value="AMEC004937-PA"/>
    <property type="gene ID" value="AMEC004937"/>
</dbReference>
<keyword evidence="3" id="KW-1185">Reference proteome</keyword>
<feature type="domain" description="HAT C-terminal dimerisation" evidence="1">
    <location>
        <begin position="49"/>
        <end position="128"/>
    </location>
</feature>
<evidence type="ECO:0000313" key="2">
    <source>
        <dbReference type="EnsemblMetazoa" id="AMEC004937-PA"/>
    </source>
</evidence>
<dbReference type="AlphaFoldDB" id="A0A182TMC0"/>